<dbReference type="AlphaFoldDB" id="A0A0H3B0G3"/>
<name>A0A0H3B0G3_YERPY</name>
<dbReference type="RefSeq" id="WP_012303521.1">
    <property type="nucleotide sequence ID" value="NZ_CP009792.1"/>
</dbReference>
<accession>A0A0H3B0G3</accession>
<proteinExistence type="predicted"/>
<gene>
    <name evidence="1" type="ordered locus">YPK_0615</name>
</gene>
<protein>
    <submittedName>
        <fullName evidence="1">Uncharacterized protein</fullName>
    </submittedName>
</protein>
<reference evidence="1" key="1">
    <citation type="submission" date="2008-02" db="EMBL/GenBank/DDBJ databases">
        <title>Complete sequence of Yersinia pseudotuberculosis YPIII.</title>
        <authorList>
            <consortium name="US DOE Joint Genome Institute"/>
            <person name="Challacombe J.F."/>
            <person name="Bruce D."/>
            <person name="Detter J.C."/>
            <person name="Green L."/>
            <person name="Land M."/>
            <person name="Munk C."/>
            <person name="Lindler L.E."/>
            <person name="Nikolich M.P."/>
            <person name="Brettin T."/>
        </authorList>
    </citation>
    <scope>NUCLEOTIDE SEQUENCE</scope>
    <source>
        <strain evidence="1">YPIII</strain>
    </source>
</reference>
<sequence>MDIKNEDGGKLWMMEFVGELLHYGLDESDLDIFDRVELLSNENPNKRSFLERIINYFDRVDEPFDELMEIIEFSIPYESVGIEERVKIIGKMDKRGFSFISDLVIEDNDFNLLNSACILYMVGARNNANAIIKIAIKSIIKNAFTPIIKRMEINKEIKLAISKSQSEKASKKRNYYYDEVFSVIKLTWEKYPCASKTGIIDALALHYKGKASRGAITTWIDESGLRPPKPDKYTRFELVFPQ</sequence>
<evidence type="ECO:0000313" key="1">
    <source>
        <dbReference type="EMBL" id="ACA66918.1"/>
    </source>
</evidence>
<dbReference type="PATRIC" id="fig|502800.11.peg.1230"/>
<dbReference type="KEGG" id="ypy:YPK_0615"/>
<dbReference type="EMBL" id="CP000950">
    <property type="protein sequence ID" value="ACA66918.1"/>
    <property type="molecule type" value="Genomic_DNA"/>
</dbReference>
<organism evidence="1">
    <name type="scientific">Yersinia pseudotuberculosis serotype O:3 (strain YPIII)</name>
    <dbReference type="NCBI Taxonomy" id="502800"/>
    <lineage>
        <taxon>Bacteria</taxon>
        <taxon>Pseudomonadati</taxon>
        <taxon>Pseudomonadota</taxon>
        <taxon>Gammaproteobacteria</taxon>
        <taxon>Enterobacterales</taxon>
        <taxon>Yersiniaceae</taxon>
        <taxon>Yersinia</taxon>
    </lineage>
</organism>